<keyword evidence="9 15" id="KW-0406">Ion transport</keyword>
<keyword evidence="6 15" id="KW-0812">Transmembrane</keyword>
<keyword evidence="11 15" id="KW-0066">ATP synthesis</keyword>
<feature type="coiled-coil region" evidence="17">
    <location>
        <begin position="33"/>
        <end position="96"/>
    </location>
</feature>
<comment type="subcellular location">
    <subcellularLocation>
        <location evidence="1">Cell inner membrane</location>
        <topology evidence="1">Single-pass membrane protein</topology>
    </subcellularLocation>
    <subcellularLocation>
        <location evidence="15">Cell membrane</location>
        <topology evidence="15">Single-pass membrane protein</topology>
    </subcellularLocation>
</comment>
<dbReference type="Proteomes" id="UP000186406">
    <property type="component" value="Unassembled WGS sequence"/>
</dbReference>
<evidence type="ECO:0000313" key="19">
    <source>
        <dbReference type="Proteomes" id="UP000186406"/>
    </source>
</evidence>
<evidence type="ECO:0000256" key="16">
    <source>
        <dbReference type="RuleBase" id="RU003848"/>
    </source>
</evidence>
<evidence type="ECO:0000313" key="18">
    <source>
        <dbReference type="EMBL" id="SHO60102.1"/>
    </source>
</evidence>
<proteinExistence type="inferred from homology"/>
<dbReference type="Pfam" id="PF00430">
    <property type="entry name" value="ATP-synt_B"/>
    <property type="match status" value="1"/>
</dbReference>
<name>A0A1M7Z5K1_9HYPH</name>
<keyword evidence="3 15" id="KW-0813">Transport</keyword>
<reference evidence="18 19" key="1">
    <citation type="submission" date="2016-12" db="EMBL/GenBank/DDBJ databases">
        <authorList>
            <person name="Song W.-J."/>
            <person name="Kurnit D.M."/>
        </authorList>
    </citation>
    <scope>NUCLEOTIDE SEQUENCE [LARGE SCALE GENOMIC DNA]</scope>
    <source>
        <strain evidence="18 19">DSM 19599</strain>
    </source>
</reference>
<accession>A0A1M7Z5K1</accession>
<keyword evidence="10 15" id="KW-0472">Membrane</keyword>
<evidence type="ECO:0000256" key="11">
    <source>
        <dbReference type="ARBA" id="ARBA00023310"/>
    </source>
</evidence>
<dbReference type="AlphaFoldDB" id="A0A1M7Z5K1"/>
<evidence type="ECO:0000256" key="8">
    <source>
        <dbReference type="ARBA" id="ARBA00022989"/>
    </source>
</evidence>
<evidence type="ECO:0000256" key="12">
    <source>
        <dbReference type="ARBA" id="ARBA00025198"/>
    </source>
</evidence>
<dbReference type="EMBL" id="FRXO01000001">
    <property type="protein sequence ID" value="SHO60102.1"/>
    <property type="molecule type" value="Genomic_DNA"/>
</dbReference>
<evidence type="ECO:0000256" key="4">
    <source>
        <dbReference type="ARBA" id="ARBA00022475"/>
    </source>
</evidence>
<evidence type="ECO:0000256" key="3">
    <source>
        <dbReference type="ARBA" id="ARBA00022448"/>
    </source>
</evidence>
<dbReference type="GO" id="GO:0046933">
    <property type="term" value="F:proton-transporting ATP synthase activity, rotational mechanism"/>
    <property type="evidence" value="ECO:0007669"/>
    <property type="project" value="UniProtKB-UniRule"/>
</dbReference>
<keyword evidence="4 15" id="KW-1003">Cell membrane</keyword>
<dbReference type="RefSeq" id="WP_073625331.1">
    <property type="nucleotide sequence ID" value="NZ_FRXO01000001.1"/>
</dbReference>
<keyword evidence="7 15" id="KW-0375">Hydrogen ion transport</keyword>
<dbReference type="GO" id="GO:0005886">
    <property type="term" value="C:plasma membrane"/>
    <property type="evidence" value="ECO:0007669"/>
    <property type="project" value="UniProtKB-SubCell"/>
</dbReference>
<comment type="function">
    <text evidence="12 15">F(1)F(0) ATP synthase produces ATP from ADP in the presence of a proton or sodium gradient. F-type ATPases consist of two structural domains, F(1) containing the extramembraneous catalytic core and F(0) containing the membrane proton channel, linked together by a central stalk and a peripheral stalk. During catalysis, ATP synthesis in the catalytic domain of F(1) is coupled via a rotary mechanism of the central stalk subunits to proton translocation.</text>
</comment>
<feature type="transmembrane region" description="Helical" evidence="15">
    <location>
        <begin position="6"/>
        <end position="23"/>
    </location>
</feature>
<evidence type="ECO:0000256" key="6">
    <source>
        <dbReference type="ARBA" id="ARBA00022692"/>
    </source>
</evidence>
<dbReference type="InterPro" id="IPR002146">
    <property type="entry name" value="ATP_synth_b/b'su_bac/chlpt"/>
</dbReference>
<evidence type="ECO:0000256" key="1">
    <source>
        <dbReference type="ARBA" id="ARBA00004377"/>
    </source>
</evidence>
<evidence type="ECO:0000256" key="9">
    <source>
        <dbReference type="ARBA" id="ARBA00023065"/>
    </source>
</evidence>
<dbReference type="InterPro" id="IPR050059">
    <property type="entry name" value="ATP_synthase_B_chain"/>
</dbReference>
<protein>
    <recommendedName>
        <fullName evidence="15">ATP synthase subunit b</fullName>
    </recommendedName>
    <alternativeName>
        <fullName evidence="15">ATP synthase F(0) sector subunit b</fullName>
    </alternativeName>
    <alternativeName>
        <fullName evidence="15">ATPase subunit I</fullName>
    </alternativeName>
    <alternativeName>
        <fullName evidence="15">F-type ATPase subunit b</fullName>
        <shortName evidence="15">F-ATPase subunit b</shortName>
    </alternativeName>
</protein>
<dbReference type="STRING" id="1123029.SAMN02745172_00176"/>
<evidence type="ECO:0000256" key="17">
    <source>
        <dbReference type="SAM" id="Coils"/>
    </source>
</evidence>
<comment type="similarity">
    <text evidence="2 15 16">Belongs to the ATPase B chain family.</text>
</comment>
<sequence>MHFDATFFALVALVILFAGFIYIKVPGKVAGYLDERSSNIRRELDEARRLREEAQTVLAEYQRKRREAEAEAQAVLETARSEAERITAEAHAAIEDMIARRTKTAEQKIAQAETQAIADVRSVAADVAVAAAAQVLKTRIGGAAADTLINEGIQAAKARLN</sequence>
<organism evidence="18 19">
    <name type="scientific">Pseudoxanthobacter soli DSM 19599</name>
    <dbReference type="NCBI Taxonomy" id="1123029"/>
    <lineage>
        <taxon>Bacteria</taxon>
        <taxon>Pseudomonadati</taxon>
        <taxon>Pseudomonadota</taxon>
        <taxon>Alphaproteobacteria</taxon>
        <taxon>Hyphomicrobiales</taxon>
        <taxon>Segnochrobactraceae</taxon>
        <taxon>Pseudoxanthobacter</taxon>
    </lineage>
</organism>
<keyword evidence="17" id="KW-0175">Coiled coil</keyword>
<comment type="function">
    <text evidence="13">Component of the F(0) channel, it forms part of the peripheral stalk, linking F(1) to F(0). The b'-subunit is a diverged and duplicated form of b found in plants and photosynthetic bacteria.</text>
</comment>
<evidence type="ECO:0000256" key="2">
    <source>
        <dbReference type="ARBA" id="ARBA00005513"/>
    </source>
</evidence>
<evidence type="ECO:0000256" key="13">
    <source>
        <dbReference type="ARBA" id="ARBA00025614"/>
    </source>
</evidence>
<evidence type="ECO:0000256" key="7">
    <source>
        <dbReference type="ARBA" id="ARBA00022781"/>
    </source>
</evidence>
<keyword evidence="19" id="KW-1185">Reference proteome</keyword>
<dbReference type="PANTHER" id="PTHR33445">
    <property type="entry name" value="ATP SYNTHASE SUBUNIT B', CHLOROPLASTIC"/>
    <property type="match status" value="1"/>
</dbReference>
<dbReference type="GO" id="GO:0045259">
    <property type="term" value="C:proton-transporting ATP synthase complex"/>
    <property type="evidence" value="ECO:0007669"/>
    <property type="project" value="UniProtKB-KW"/>
</dbReference>
<comment type="subunit">
    <text evidence="14 15">F-type ATPases have 2 components, F(1) - the catalytic core - and F(0) - the membrane proton channel. F(1) has five subunits: alpha(3), beta(3), gamma(1), delta(1), epsilon(1). F(0) has three main subunits: a(1), b(2) and c(10-14). The alpha and beta chains form an alternating ring which encloses part of the gamma chain. F(1) is attached to F(0) by a central stalk formed by the gamma and epsilon chains, while a peripheral stalk is formed by the delta and b chains.</text>
</comment>
<evidence type="ECO:0000256" key="15">
    <source>
        <dbReference type="HAMAP-Rule" id="MF_01398"/>
    </source>
</evidence>
<dbReference type="PANTHER" id="PTHR33445:SF1">
    <property type="entry name" value="ATP SYNTHASE SUBUNIT B"/>
    <property type="match status" value="1"/>
</dbReference>
<evidence type="ECO:0000256" key="14">
    <source>
        <dbReference type="ARBA" id="ARBA00025830"/>
    </source>
</evidence>
<gene>
    <name evidence="15" type="primary">atpF</name>
    <name evidence="18" type="ORF">SAMN02745172_00176</name>
</gene>
<keyword evidence="5 15" id="KW-0138">CF(0)</keyword>
<dbReference type="HAMAP" id="MF_01398">
    <property type="entry name" value="ATP_synth_b_bprime"/>
    <property type="match status" value="1"/>
</dbReference>
<dbReference type="CDD" id="cd06503">
    <property type="entry name" value="ATP-synt_Fo_b"/>
    <property type="match status" value="1"/>
</dbReference>
<evidence type="ECO:0000256" key="10">
    <source>
        <dbReference type="ARBA" id="ARBA00023136"/>
    </source>
</evidence>
<dbReference type="GO" id="GO:0046961">
    <property type="term" value="F:proton-transporting ATPase activity, rotational mechanism"/>
    <property type="evidence" value="ECO:0007669"/>
    <property type="project" value="TreeGrafter"/>
</dbReference>
<evidence type="ECO:0000256" key="5">
    <source>
        <dbReference type="ARBA" id="ARBA00022547"/>
    </source>
</evidence>
<dbReference type="OrthoDB" id="8479836at2"/>
<keyword evidence="8 15" id="KW-1133">Transmembrane helix</keyword>